<evidence type="ECO:0000256" key="2">
    <source>
        <dbReference type="ARBA" id="ARBA00022803"/>
    </source>
</evidence>
<comment type="caution">
    <text evidence="5">The sequence shown here is derived from an EMBL/GenBank/DDBJ whole genome shotgun (WGS) entry which is preliminary data.</text>
</comment>
<dbReference type="Proteomes" id="UP000578449">
    <property type="component" value="Unassembled WGS sequence"/>
</dbReference>
<dbReference type="PROSITE" id="PS50005">
    <property type="entry name" value="TPR"/>
    <property type="match status" value="1"/>
</dbReference>
<feature type="transmembrane region" description="Helical" evidence="4">
    <location>
        <begin position="298"/>
        <end position="331"/>
    </location>
</feature>
<feature type="transmembrane region" description="Helical" evidence="4">
    <location>
        <begin position="351"/>
        <end position="369"/>
    </location>
</feature>
<dbReference type="InterPro" id="IPR019734">
    <property type="entry name" value="TPR_rpt"/>
</dbReference>
<dbReference type="InterPro" id="IPR011990">
    <property type="entry name" value="TPR-like_helical_dom_sf"/>
</dbReference>
<dbReference type="Gene3D" id="1.25.40.10">
    <property type="entry name" value="Tetratricopeptide repeat domain"/>
    <property type="match status" value="1"/>
</dbReference>
<dbReference type="RefSeq" id="WP_185050384.1">
    <property type="nucleotide sequence ID" value="NZ_BAABIX010000001.1"/>
</dbReference>
<dbReference type="GO" id="GO:0035269">
    <property type="term" value="P:protein O-linked glycosylation via mannose"/>
    <property type="evidence" value="ECO:0007669"/>
    <property type="project" value="TreeGrafter"/>
</dbReference>
<feature type="transmembrane region" description="Helical" evidence="4">
    <location>
        <begin position="244"/>
        <end position="270"/>
    </location>
</feature>
<dbReference type="InterPro" id="IPR052346">
    <property type="entry name" value="O-mannosyl-transferase_TMTC"/>
</dbReference>
<keyword evidence="4" id="KW-1133">Transmembrane helix</keyword>
<keyword evidence="1" id="KW-0677">Repeat</keyword>
<dbReference type="SMART" id="SM00028">
    <property type="entry name" value="TPR"/>
    <property type="match status" value="6"/>
</dbReference>
<protein>
    <submittedName>
        <fullName evidence="5">Tetratricopeptide (TPR) repeat protein</fullName>
    </submittedName>
</protein>
<dbReference type="EMBL" id="JACHGN010000006">
    <property type="protein sequence ID" value="MBB5133413.1"/>
    <property type="molecule type" value="Genomic_DNA"/>
</dbReference>
<feature type="transmembrane region" description="Helical" evidence="4">
    <location>
        <begin position="375"/>
        <end position="397"/>
    </location>
</feature>
<name>A0A840P683_9ACTN</name>
<keyword evidence="6" id="KW-1185">Reference proteome</keyword>
<dbReference type="SUPFAM" id="SSF48452">
    <property type="entry name" value="TPR-like"/>
    <property type="match status" value="1"/>
</dbReference>
<dbReference type="GO" id="GO:0000030">
    <property type="term" value="F:mannosyltransferase activity"/>
    <property type="evidence" value="ECO:0007669"/>
    <property type="project" value="TreeGrafter"/>
</dbReference>
<proteinExistence type="predicted"/>
<keyword evidence="4" id="KW-0812">Transmembrane</keyword>
<dbReference type="GO" id="GO:0030968">
    <property type="term" value="P:endoplasmic reticulum unfolded protein response"/>
    <property type="evidence" value="ECO:0007669"/>
    <property type="project" value="TreeGrafter"/>
</dbReference>
<gene>
    <name evidence="5" type="ORF">HNP84_003139</name>
</gene>
<dbReference type="PANTHER" id="PTHR44227:SF3">
    <property type="entry name" value="PROTEIN O-MANNOSYL-TRANSFERASE TMTC4"/>
    <property type="match status" value="1"/>
</dbReference>
<evidence type="ECO:0000256" key="1">
    <source>
        <dbReference type="ARBA" id="ARBA00022737"/>
    </source>
</evidence>
<evidence type="ECO:0000256" key="4">
    <source>
        <dbReference type="SAM" id="Phobius"/>
    </source>
</evidence>
<accession>A0A840P683</accession>
<evidence type="ECO:0000313" key="5">
    <source>
        <dbReference type="EMBL" id="MBB5133413.1"/>
    </source>
</evidence>
<dbReference type="AlphaFoldDB" id="A0A840P683"/>
<keyword evidence="2 3" id="KW-0802">TPR repeat</keyword>
<dbReference type="Pfam" id="PF13432">
    <property type="entry name" value="TPR_16"/>
    <property type="match status" value="3"/>
</dbReference>
<feature type="repeat" description="TPR" evidence="3">
    <location>
        <begin position="179"/>
        <end position="212"/>
    </location>
</feature>
<organism evidence="5 6">
    <name type="scientific">Thermocatellispora tengchongensis</name>
    <dbReference type="NCBI Taxonomy" id="1073253"/>
    <lineage>
        <taxon>Bacteria</taxon>
        <taxon>Bacillati</taxon>
        <taxon>Actinomycetota</taxon>
        <taxon>Actinomycetes</taxon>
        <taxon>Streptosporangiales</taxon>
        <taxon>Streptosporangiaceae</taxon>
        <taxon>Thermocatellispora</taxon>
    </lineage>
</organism>
<evidence type="ECO:0000256" key="3">
    <source>
        <dbReference type="PROSITE-ProRule" id="PRU00339"/>
    </source>
</evidence>
<dbReference type="PANTHER" id="PTHR44227">
    <property type="match status" value="1"/>
</dbReference>
<reference evidence="5 6" key="1">
    <citation type="submission" date="2020-08" db="EMBL/GenBank/DDBJ databases">
        <title>Genomic Encyclopedia of Type Strains, Phase IV (KMG-IV): sequencing the most valuable type-strain genomes for metagenomic binning, comparative biology and taxonomic classification.</title>
        <authorList>
            <person name="Goeker M."/>
        </authorList>
    </citation>
    <scope>NUCLEOTIDE SEQUENCE [LARGE SCALE GENOMIC DNA]</scope>
    <source>
        <strain evidence="5 6">DSM 45615</strain>
    </source>
</reference>
<evidence type="ECO:0000313" key="6">
    <source>
        <dbReference type="Proteomes" id="UP000578449"/>
    </source>
</evidence>
<keyword evidence="4" id="KW-0472">Membrane</keyword>
<sequence>MDPAQVVTAAESIERARTLLGLRRPAEAERELRGVLARDPQHAAAHALLALALSGRGATAEAVREAREAVRLAPENWLPHYVAGQVHYRARHAAEALAAAEAALSLAPEHVPVWELLARVHVLRGRWPQVAEAARHGLAIDPQHAGLVSLLALALTMLGDAEGARAAAAQALRIDPESPTAHLVSGRAELAFGDPRRAAEAFREVLRLDPGFHQARDLLVTALKRRNPLYRPLTRLRRRFRGRWWMVFLLPALPPVILVFVLIALLHWAAWVAEAWTTLRLARAKATRLLFEGAEARVALACCCLLAAGAALLALGIALGADAAGIAGVAVMALVTPVEEAAHTGSLRARAVLYAWTALLALAVAASLILSQEAIALLVAYAALATIWVASGVRAAPRAIRKIGRRRAPR</sequence>